<organism evidence="2 3">
    <name type="scientific">Novispirillum itersonii</name>
    <name type="common">Aquaspirillum itersonii</name>
    <dbReference type="NCBI Taxonomy" id="189"/>
    <lineage>
        <taxon>Bacteria</taxon>
        <taxon>Pseudomonadati</taxon>
        <taxon>Pseudomonadota</taxon>
        <taxon>Alphaproteobacteria</taxon>
        <taxon>Rhodospirillales</taxon>
        <taxon>Novispirillaceae</taxon>
        <taxon>Novispirillum</taxon>
    </lineage>
</organism>
<evidence type="ECO:0000259" key="1">
    <source>
        <dbReference type="Pfam" id="PF13358"/>
    </source>
</evidence>
<dbReference type="Pfam" id="PF13358">
    <property type="entry name" value="DDE_3"/>
    <property type="match status" value="1"/>
</dbReference>
<reference evidence="2 3" key="1">
    <citation type="submission" date="2020-08" db="EMBL/GenBank/DDBJ databases">
        <title>Genomic Encyclopedia of Type Strains, Phase IV (KMG-IV): sequencing the most valuable type-strain genomes for metagenomic binning, comparative biology and taxonomic classification.</title>
        <authorList>
            <person name="Goeker M."/>
        </authorList>
    </citation>
    <scope>NUCLEOTIDE SEQUENCE [LARGE SCALE GENOMIC DNA]</scope>
    <source>
        <strain evidence="2 3">DSM 11590</strain>
    </source>
</reference>
<dbReference type="Proteomes" id="UP000544872">
    <property type="component" value="Unassembled WGS sequence"/>
</dbReference>
<comment type="caution">
    <text evidence="2">The sequence shown here is derived from an EMBL/GenBank/DDBJ whole genome shotgun (WGS) entry which is preliminary data.</text>
</comment>
<evidence type="ECO:0000313" key="2">
    <source>
        <dbReference type="EMBL" id="MBB6212484.1"/>
    </source>
</evidence>
<dbReference type="AlphaFoldDB" id="A0A7W9ZLM7"/>
<evidence type="ECO:0000313" key="3">
    <source>
        <dbReference type="Proteomes" id="UP000544872"/>
    </source>
</evidence>
<dbReference type="EMBL" id="JACIIX010000029">
    <property type="protein sequence ID" value="MBB6212484.1"/>
    <property type="molecule type" value="Genomic_DNA"/>
</dbReference>
<accession>A0A7W9ZLM7</accession>
<dbReference type="InterPro" id="IPR038717">
    <property type="entry name" value="Tc1-like_DDE_dom"/>
</dbReference>
<name>A0A7W9ZLM7_NOVIT</name>
<proteinExistence type="predicted"/>
<feature type="domain" description="Tc1-like transposase DDE" evidence="1">
    <location>
        <begin position="3"/>
        <end position="59"/>
    </location>
</feature>
<gene>
    <name evidence="2" type="ORF">FHS48_003940</name>
</gene>
<protein>
    <submittedName>
        <fullName evidence="2">Transposase</fullName>
    </submittedName>
</protein>
<keyword evidence="3" id="KW-1185">Reference proteome</keyword>
<dbReference type="RefSeq" id="WP_416046528.1">
    <property type="nucleotide sequence ID" value="NZ_JACIIX010000029.1"/>
</dbReference>
<sequence length="59" mass="6842">MVLHELINGDWFEAYTRRILVPDLRRDDIVIMENLSSHKRPIVRNVIEAAGTTVLFLPP</sequence>